<protein>
    <submittedName>
        <fullName evidence="8">Uncharacterized protein</fullName>
    </submittedName>
</protein>
<evidence type="ECO:0000256" key="7">
    <source>
        <dbReference type="SAM" id="SignalP"/>
    </source>
</evidence>
<dbReference type="GO" id="GO:0140410">
    <property type="term" value="F:monoatomic cation:bicarbonate symporter activity"/>
    <property type="evidence" value="ECO:0007669"/>
    <property type="project" value="TreeGrafter"/>
</dbReference>
<dbReference type="GO" id="GO:0071578">
    <property type="term" value="P:zinc ion import across plasma membrane"/>
    <property type="evidence" value="ECO:0007669"/>
    <property type="project" value="TreeGrafter"/>
</dbReference>
<dbReference type="InterPro" id="IPR050799">
    <property type="entry name" value="ZIP_Transporter"/>
</dbReference>
<dbReference type="Pfam" id="PF02535">
    <property type="entry name" value="Zip"/>
    <property type="match status" value="1"/>
</dbReference>
<dbReference type="GO" id="GO:0005886">
    <property type="term" value="C:plasma membrane"/>
    <property type="evidence" value="ECO:0007669"/>
    <property type="project" value="TreeGrafter"/>
</dbReference>
<dbReference type="PANTHER" id="PTHR12191">
    <property type="entry name" value="SOLUTE CARRIER FAMILY 39"/>
    <property type="match status" value="1"/>
</dbReference>
<feature type="chain" id="PRO_5032355219" evidence="7">
    <location>
        <begin position="24"/>
        <end position="496"/>
    </location>
</feature>
<name>A0A814V0V3_ADIRI</name>
<comment type="subcellular location">
    <subcellularLocation>
        <location evidence="1">Membrane</location>
        <topology evidence="1">Multi-pass membrane protein</topology>
    </subcellularLocation>
</comment>
<reference evidence="8" key="1">
    <citation type="submission" date="2021-02" db="EMBL/GenBank/DDBJ databases">
        <authorList>
            <person name="Nowell W R."/>
        </authorList>
    </citation>
    <scope>NUCLEOTIDE SEQUENCE</scope>
</reference>
<comment type="caution">
    <text evidence="8">The sequence shown here is derived from an EMBL/GenBank/DDBJ whole genome shotgun (WGS) entry which is preliminary data.</text>
</comment>
<keyword evidence="5 6" id="KW-0472">Membrane</keyword>
<dbReference type="AlphaFoldDB" id="A0A814V0V3"/>
<sequence length="496" mass="56095">MLSPFWMCSIVFVVLLFLSTIDASCFQSSVKYTLCAAQDGSIIPNSAVFDEGKLADECHEHFVETLLNKSCDHHTTHSEKEHRKPTFVQQYVYGFISVFIISALSLVGLLALPILYKISFKYVLNLFTAIAIGTLFGDAMFHLIPIVFGMHSHTLEDHHHDHHDHDHSHDDHHHATDFVPSYQWKVLLAVFILYLFYLLEVSLHWFAHYKHDRSSGHSHGHHHHSHTNTETCQYSRVQMDPDIEHSHFHHNHTHHNLHQHLKTPSIYSNAKSQMNNTSAPCTPCVYSNDQDLGTNPFIDHKSKGKLLDDQLSTSPKVCHSEYSASIDNMNPILRQLTAIKSTGWMVLFGDAIHNFADGLAIGAAFSQNQMLGLTTAIAVACHELPHELGDYAVLLKSGFSHCRALLWNFLSATTAIIGFFMSSWLSVDENTRQWIFAATIGMFLYIALVDLLPTLLTDGEIEPKEFFIVNIGFLVGISMMFLLAIFEDKIIHLANK</sequence>
<evidence type="ECO:0000256" key="3">
    <source>
        <dbReference type="ARBA" id="ARBA00022692"/>
    </source>
</evidence>
<comment type="similarity">
    <text evidence="2">Belongs to the ZIP transporter (TC 2.A.5) family.</text>
</comment>
<dbReference type="Proteomes" id="UP000663828">
    <property type="component" value="Unassembled WGS sequence"/>
</dbReference>
<dbReference type="GO" id="GO:0030003">
    <property type="term" value="P:intracellular monoatomic cation homeostasis"/>
    <property type="evidence" value="ECO:0007669"/>
    <property type="project" value="TreeGrafter"/>
</dbReference>
<feature type="transmembrane region" description="Helical" evidence="6">
    <location>
        <begin position="186"/>
        <end position="207"/>
    </location>
</feature>
<feature type="transmembrane region" description="Helical" evidence="6">
    <location>
        <begin position="405"/>
        <end position="427"/>
    </location>
</feature>
<dbReference type="PANTHER" id="PTHR12191:SF37">
    <property type="entry name" value="ZINC TRANSPORTER FOI"/>
    <property type="match status" value="1"/>
</dbReference>
<accession>A0A814V0V3</accession>
<evidence type="ECO:0000313" key="8">
    <source>
        <dbReference type="EMBL" id="CAF1181492.1"/>
    </source>
</evidence>
<dbReference type="GO" id="GO:0005385">
    <property type="term" value="F:zinc ion transmembrane transporter activity"/>
    <property type="evidence" value="ECO:0007669"/>
    <property type="project" value="TreeGrafter"/>
</dbReference>
<keyword evidence="4 6" id="KW-1133">Transmembrane helix</keyword>
<gene>
    <name evidence="8" type="ORF">XAT740_LOCUS22604</name>
</gene>
<keyword evidence="3 6" id="KW-0812">Transmembrane</keyword>
<evidence type="ECO:0000313" key="9">
    <source>
        <dbReference type="Proteomes" id="UP000663828"/>
    </source>
</evidence>
<feature type="signal peptide" evidence="7">
    <location>
        <begin position="1"/>
        <end position="23"/>
    </location>
</feature>
<keyword evidence="7" id="KW-0732">Signal</keyword>
<evidence type="ECO:0000256" key="2">
    <source>
        <dbReference type="ARBA" id="ARBA00006939"/>
    </source>
</evidence>
<feature type="transmembrane region" description="Helical" evidence="6">
    <location>
        <begin position="123"/>
        <end position="148"/>
    </location>
</feature>
<feature type="transmembrane region" description="Helical" evidence="6">
    <location>
        <begin position="467"/>
        <end position="486"/>
    </location>
</feature>
<evidence type="ECO:0000256" key="1">
    <source>
        <dbReference type="ARBA" id="ARBA00004141"/>
    </source>
</evidence>
<evidence type="ECO:0000256" key="6">
    <source>
        <dbReference type="SAM" id="Phobius"/>
    </source>
</evidence>
<feature type="transmembrane region" description="Helical" evidence="6">
    <location>
        <begin position="91"/>
        <end position="116"/>
    </location>
</feature>
<organism evidence="8 9">
    <name type="scientific">Adineta ricciae</name>
    <name type="common">Rotifer</name>
    <dbReference type="NCBI Taxonomy" id="249248"/>
    <lineage>
        <taxon>Eukaryota</taxon>
        <taxon>Metazoa</taxon>
        <taxon>Spiralia</taxon>
        <taxon>Gnathifera</taxon>
        <taxon>Rotifera</taxon>
        <taxon>Eurotatoria</taxon>
        <taxon>Bdelloidea</taxon>
        <taxon>Adinetida</taxon>
        <taxon>Adinetidae</taxon>
        <taxon>Adineta</taxon>
    </lineage>
</organism>
<dbReference type="InterPro" id="IPR003689">
    <property type="entry name" value="ZIP"/>
</dbReference>
<evidence type="ECO:0000256" key="4">
    <source>
        <dbReference type="ARBA" id="ARBA00022989"/>
    </source>
</evidence>
<keyword evidence="9" id="KW-1185">Reference proteome</keyword>
<feature type="transmembrane region" description="Helical" evidence="6">
    <location>
        <begin position="433"/>
        <end position="455"/>
    </location>
</feature>
<dbReference type="EMBL" id="CAJNOR010001672">
    <property type="protein sequence ID" value="CAF1181492.1"/>
    <property type="molecule type" value="Genomic_DNA"/>
</dbReference>
<evidence type="ECO:0000256" key="5">
    <source>
        <dbReference type="ARBA" id="ARBA00023136"/>
    </source>
</evidence>
<proteinExistence type="inferred from homology"/>